<organism evidence="9 10">
    <name type="scientific">Cinchona calisaya</name>
    <dbReference type="NCBI Taxonomy" id="153742"/>
    <lineage>
        <taxon>Eukaryota</taxon>
        <taxon>Viridiplantae</taxon>
        <taxon>Streptophyta</taxon>
        <taxon>Embryophyta</taxon>
        <taxon>Tracheophyta</taxon>
        <taxon>Spermatophyta</taxon>
        <taxon>Magnoliopsida</taxon>
        <taxon>eudicotyledons</taxon>
        <taxon>Gunneridae</taxon>
        <taxon>Pentapetalae</taxon>
        <taxon>asterids</taxon>
        <taxon>lamiids</taxon>
        <taxon>Gentianales</taxon>
        <taxon>Rubiaceae</taxon>
        <taxon>Cinchonoideae</taxon>
        <taxon>Cinchoneae</taxon>
        <taxon>Cinchona</taxon>
    </lineage>
</organism>
<feature type="zinc finger region" description="FLZ-type" evidence="6">
    <location>
        <begin position="119"/>
        <end position="163"/>
    </location>
</feature>
<evidence type="ECO:0000313" key="9">
    <source>
        <dbReference type="EMBL" id="KAL3517598.1"/>
    </source>
</evidence>
<dbReference type="InterPro" id="IPR007650">
    <property type="entry name" value="Zf-FLZ_dom"/>
</dbReference>
<evidence type="ECO:0000313" key="10">
    <source>
        <dbReference type="Proteomes" id="UP001630127"/>
    </source>
</evidence>
<dbReference type="GO" id="GO:0005737">
    <property type="term" value="C:cytoplasm"/>
    <property type="evidence" value="ECO:0007669"/>
    <property type="project" value="UniProtKB-SubCell"/>
</dbReference>
<dbReference type="EMBL" id="JBJUIK010000009">
    <property type="protein sequence ID" value="KAL3517598.1"/>
    <property type="molecule type" value="Genomic_DNA"/>
</dbReference>
<comment type="similarity">
    <text evidence="2">Belongs to the FLZ family.</text>
</comment>
<comment type="subcellular location">
    <subcellularLocation>
        <location evidence="1">Cytoplasm</location>
    </subcellularLocation>
</comment>
<dbReference type="Proteomes" id="UP001630127">
    <property type="component" value="Unassembled WGS sequence"/>
</dbReference>
<accession>A0ABD2ZEU4</accession>
<feature type="compositionally biased region" description="Pro residues" evidence="7">
    <location>
        <begin position="88"/>
        <end position="100"/>
    </location>
</feature>
<evidence type="ECO:0000256" key="6">
    <source>
        <dbReference type="PROSITE-ProRule" id="PRU01131"/>
    </source>
</evidence>
<dbReference type="PROSITE" id="PS51795">
    <property type="entry name" value="ZF_FLZ"/>
    <property type="match status" value="1"/>
</dbReference>
<evidence type="ECO:0000256" key="5">
    <source>
        <dbReference type="ARBA" id="ARBA00022771"/>
    </source>
</evidence>
<evidence type="ECO:0000259" key="8">
    <source>
        <dbReference type="PROSITE" id="PS51795"/>
    </source>
</evidence>
<gene>
    <name evidence="9" type="ORF">ACH5RR_020187</name>
</gene>
<keyword evidence="4" id="KW-0479">Metal-binding</keyword>
<evidence type="ECO:0000256" key="7">
    <source>
        <dbReference type="SAM" id="MobiDB-lite"/>
    </source>
</evidence>
<protein>
    <recommendedName>
        <fullName evidence="8">FLZ-type domain-containing protein</fullName>
    </recommendedName>
</protein>
<dbReference type="GO" id="GO:0008270">
    <property type="term" value="F:zinc ion binding"/>
    <property type="evidence" value="ECO:0007669"/>
    <property type="project" value="UniProtKB-KW"/>
</dbReference>
<evidence type="ECO:0000256" key="2">
    <source>
        <dbReference type="ARBA" id="ARBA00009374"/>
    </source>
</evidence>
<comment type="caution">
    <text evidence="9">The sequence shown here is derived from an EMBL/GenBank/DDBJ whole genome shotgun (WGS) entry which is preliminary data.</text>
</comment>
<sequence>MGSTAAYKYMPSNTFTPQPGELCILSPQIFLSLLPLVPTPPGQGTNPRSTYSLTLLLYGPEKFYCNAMKRNRVATEDDLTHLAATSRPQPPQRPPPPSPQNQPKVQERAEGSIPWKLGDFLERCHYCKKYMPPGLEVYMYRDFCGFCSVGCRDIQISLDKLAAKQVALAEQQIHILEDNESVTKCRSAMLSNFADHPVLFA</sequence>
<keyword evidence="10" id="KW-1185">Reference proteome</keyword>
<name>A0ABD2ZEU4_9GENT</name>
<keyword evidence="5" id="KW-0862">Zinc</keyword>
<dbReference type="Pfam" id="PF04570">
    <property type="entry name" value="zf-FLZ"/>
    <property type="match status" value="1"/>
</dbReference>
<feature type="region of interest" description="Disordered" evidence="7">
    <location>
        <begin position="84"/>
        <end position="109"/>
    </location>
</feature>
<dbReference type="AlphaFoldDB" id="A0ABD2ZEU4"/>
<evidence type="ECO:0000256" key="1">
    <source>
        <dbReference type="ARBA" id="ARBA00004496"/>
    </source>
</evidence>
<keyword evidence="3" id="KW-0963">Cytoplasm</keyword>
<dbReference type="PANTHER" id="PTHR33059">
    <property type="entry name" value="FCS-LIKE ZINC FINGER 5"/>
    <property type="match status" value="1"/>
</dbReference>
<keyword evidence="5" id="KW-0863">Zinc-finger</keyword>
<feature type="domain" description="FLZ-type" evidence="8">
    <location>
        <begin position="119"/>
        <end position="163"/>
    </location>
</feature>
<dbReference type="PANTHER" id="PTHR33059:SF4">
    <property type="entry name" value="FCS-LIKE ZINC FINGER 5"/>
    <property type="match status" value="1"/>
</dbReference>
<evidence type="ECO:0000256" key="3">
    <source>
        <dbReference type="ARBA" id="ARBA00022490"/>
    </source>
</evidence>
<proteinExistence type="inferred from homology"/>
<evidence type="ECO:0000256" key="4">
    <source>
        <dbReference type="ARBA" id="ARBA00022723"/>
    </source>
</evidence>
<reference evidence="9 10" key="1">
    <citation type="submission" date="2024-11" db="EMBL/GenBank/DDBJ databases">
        <title>A near-complete genome assembly of Cinchona calisaya.</title>
        <authorList>
            <person name="Lian D.C."/>
            <person name="Zhao X.W."/>
            <person name="Wei L."/>
        </authorList>
    </citation>
    <scope>NUCLEOTIDE SEQUENCE [LARGE SCALE GENOMIC DNA]</scope>
    <source>
        <tissue evidence="9">Nenye</tissue>
    </source>
</reference>